<feature type="domain" description="HTH lysR-type" evidence="5">
    <location>
        <begin position="1"/>
        <end position="58"/>
    </location>
</feature>
<dbReference type="InterPro" id="IPR036390">
    <property type="entry name" value="WH_DNA-bd_sf"/>
</dbReference>
<evidence type="ECO:0000313" key="6">
    <source>
        <dbReference type="EMBL" id="MDB7906602.1"/>
    </source>
</evidence>
<dbReference type="PANTHER" id="PTHR30126">
    <property type="entry name" value="HTH-TYPE TRANSCRIPTIONAL REGULATOR"/>
    <property type="match status" value="1"/>
</dbReference>
<keyword evidence="4" id="KW-0804">Transcription</keyword>
<dbReference type="InterPro" id="IPR000847">
    <property type="entry name" value="LysR_HTH_N"/>
</dbReference>
<protein>
    <submittedName>
        <fullName evidence="6">LysR substrate-binding domain-containing protein</fullName>
    </submittedName>
</protein>
<sequence length="294" mass="34122">MLDFRMDTFLAVCRHRNYTRAAEELNITQPAVTQHIQYLQSYYGVKLFSYQNKRLALTEEGELLRNAALCMLHDEEKLKRDVKDLRLGRRSIRFGATLTIGEYLLPERLAAYMKRNPRVDVHMLVENTQILLRMINDGELDFAVVEGYFRKSEYDYIIWSQEPYVCVCAAAHPLAQAAPRPLSALFGENLILRNQGSGSRDVLERVLEERNHHVGDFRHIVEISDLFVIKELVKADCGITFLYRKAVEKELAEGSLCQVALTDFQISHEFTFLWRKNSAFEAELRETSRALWTL</sequence>
<evidence type="ECO:0000256" key="2">
    <source>
        <dbReference type="ARBA" id="ARBA00023015"/>
    </source>
</evidence>
<dbReference type="RefSeq" id="WP_021632342.1">
    <property type="nucleotide sequence ID" value="NZ_AP031431.1"/>
</dbReference>
<dbReference type="AlphaFoldDB" id="A0AAW6C298"/>
<evidence type="ECO:0000256" key="4">
    <source>
        <dbReference type="ARBA" id="ARBA00023163"/>
    </source>
</evidence>
<keyword evidence="2" id="KW-0805">Transcription regulation</keyword>
<dbReference type="Gene3D" id="1.10.10.10">
    <property type="entry name" value="Winged helix-like DNA-binding domain superfamily/Winged helix DNA-binding domain"/>
    <property type="match status" value="1"/>
</dbReference>
<dbReference type="GO" id="GO:0000976">
    <property type="term" value="F:transcription cis-regulatory region binding"/>
    <property type="evidence" value="ECO:0007669"/>
    <property type="project" value="TreeGrafter"/>
</dbReference>
<dbReference type="PANTHER" id="PTHR30126:SF39">
    <property type="entry name" value="HTH-TYPE TRANSCRIPTIONAL REGULATOR CYSL"/>
    <property type="match status" value="1"/>
</dbReference>
<dbReference type="GO" id="GO:0003700">
    <property type="term" value="F:DNA-binding transcription factor activity"/>
    <property type="evidence" value="ECO:0007669"/>
    <property type="project" value="InterPro"/>
</dbReference>
<name>A0AAW6C298_FLAPL</name>
<dbReference type="PROSITE" id="PS50931">
    <property type="entry name" value="HTH_LYSR"/>
    <property type="match status" value="1"/>
</dbReference>
<dbReference type="InterPro" id="IPR036388">
    <property type="entry name" value="WH-like_DNA-bd_sf"/>
</dbReference>
<evidence type="ECO:0000256" key="1">
    <source>
        <dbReference type="ARBA" id="ARBA00009437"/>
    </source>
</evidence>
<evidence type="ECO:0000256" key="3">
    <source>
        <dbReference type="ARBA" id="ARBA00023125"/>
    </source>
</evidence>
<dbReference type="InterPro" id="IPR005119">
    <property type="entry name" value="LysR_subst-bd"/>
</dbReference>
<organism evidence="6 7">
    <name type="scientific">Flavonifractor plautii</name>
    <name type="common">Fusobacterium plautii</name>
    <dbReference type="NCBI Taxonomy" id="292800"/>
    <lineage>
        <taxon>Bacteria</taxon>
        <taxon>Bacillati</taxon>
        <taxon>Bacillota</taxon>
        <taxon>Clostridia</taxon>
        <taxon>Eubacteriales</taxon>
        <taxon>Oscillospiraceae</taxon>
        <taxon>Flavonifractor</taxon>
    </lineage>
</organism>
<keyword evidence="3" id="KW-0238">DNA-binding</keyword>
<dbReference type="Pfam" id="PF00126">
    <property type="entry name" value="HTH_1"/>
    <property type="match status" value="1"/>
</dbReference>
<dbReference type="Proteomes" id="UP001211006">
    <property type="component" value="Unassembled WGS sequence"/>
</dbReference>
<dbReference type="SUPFAM" id="SSF53850">
    <property type="entry name" value="Periplasmic binding protein-like II"/>
    <property type="match status" value="1"/>
</dbReference>
<proteinExistence type="inferred from homology"/>
<reference evidence="6" key="1">
    <citation type="submission" date="2023-01" db="EMBL/GenBank/DDBJ databases">
        <title>Human gut microbiome strain richness.</title>
        <authorList>
            <person name="Chen-Liaw A."/>
        </authorList>
    </citation>
    <scope>NUCLEOTIDE SEQUENCE</scope>
    <source>
        <strain evidence="6">2225st1_A6_2225SCRN_200828</strain>
    </source>
</reference>
<dbReference type="Gene3D" id="3.40.190.10">
    <property type="entry name" value="Periplasmic binding protein-like II"/>
    <property type="match status" value="2"/>
</dbReference>
<dbReference type="EMBL" id="JAQLWO010000012">
    <property type="protein sequence ID" value="MDB7906602.1"/>
    <property type="molecule type" value="Genomic_DNA"/>
</dbReference>
<comment type="caution">
    <text evidence="6">The sequence shown here is derived from an EMBL/GenBank/DDBJ whole genome shotgun (WGS) entry which is preliminary data.</text>
</comment>
<accession>A0AAW6C298</accession>
<evidence type="ECO:0000259" key="5">
    <source>
        <dbReference type="PROSITE" id="PS50931"/>
    </source>
</evidence>
<dbReference type="PRINTS" id="PR00039">
    <property type="entry name" value="HTHLYSR"/>
</dbReference>
<comment type="similarity">
    <text evidence="1">Belongs to the LysR transcriptional regulatory family.</text>
</comment>
<dbReference type="Pfam" id="PF03466">
    <property type="entry name" value="LysR_substrate"/>
    <property type="match status" value="1"/>
</dbReference>
<gene>
    <name evidence="6" type="ORF">PND83_11505</name>
</gene>
<dbReference type="SUPFAM" id="SSF46785">
    <property type="entry name" value="Winged helix' DNA-binding domain"/>
    <property type="match status" value="1"/>
</dbReference>
<evidence type="ECO:0000313" key="7">
    <source>
        <dbReference type="Proteomes" id="UP001211006"/>
    </source>
</evidence>